<dbReference type="Gene3D" id="1.10.10.10">
    <property type="entry name" value="Winged helix-like DNA-binding domain superfamily/Winged helix DNA-binding domain"/>
    <property type="match status" value="1"/>
</dbReference>
<dbReference type="PANTHER" id="PTHR30154:SF34">
    <property type="entry name" value="TRANSCRIPTIONAL REGULATOR AZLB"/>
    <property type="match status" value="1"/>
</dbReference>
<dbReference type="Proteomes" id="UP000309544">
    <property type="component" value="Unassembled WGS sequence"/>
</dbReference>
<dbReference type="RefSeq" id="WP_068866708.1">
    <property type="nucleotide sequence ID" value="NZ_VDCI01000002.1"/>
</dbReference>
<feature type="domain" description="HTH asnC-type" evidence="4">
    <location>
        <begin position="5"/>
        <end position="66"/>
    </location>
</feature>
<dbReference type="InterPro" id="IPR000485">
    <property type="entry name" value="AsnC-type_HTH_dom"/>
</dbReference>
<dbReference type="PRINTS" id="PR00033">
    <property type="entry name" value="HTHASNC"/>
</dbReference>
<evidence type="ECO:0000259" key="4">
    <source>
        <dbReference type="PROSITE" id="PS50956"/>
    </source>
</evidence>
<dbReference type="GO" id="GO:0006355">
    <property type="term" value="P:regulation of DNA-templated transcription"/>
    <property type="evidence" value="ECO:0007669"/>
    <property type="project" value="UniProtKB-ARBA"/>
</dbReference>
<dbReference type="SUPFAM" id="SSF46785">
    <property type="entry name" value="Winged helix' DNA-binding domain"/>
    <property type="match status" value="1"/>
</dbReference>
<evidence type="ECO:0000313" key="5">
    <source>
        <dbReference type="EMBL" id="TNJ37317.1"/>
    </source>
</evidence>
<dbReference type="SMART" id="SM00344">
    <property type="entry name" value="HTH_ASNC"/>
    <property type="match status" value="1"/>
</dbReference>
<name>A0A5C4S2F5_PROVB</name>
<dbReference type="EMBL" id="VDCI01000002">
    <property type="protein sequence ID" value="TNJ37317.1"/>
    <property type="molecule type" value="Genomic_DNA"/>
</dbReference>
<dbReference type="CDD" id="cd00090">
    <property type="entry name" value="HTH_ARSR"/>
    <property type="match status" value="1"/>
</dbReference>
<organism evidence="5 6">
    <name type="scientific">Prosthecochloris vibrioformis</name>
    <name type="common">Chlorobium vibrioforme</name>
    <dbReference type="NCBI Taxonomy" id="1098"/>
    <lineage>
        <taxon>Bacteria</taxon>
        <taxon>Pseudomonadati</taxon>
        <taxon>Chlorobiota</taxon>
        <taxon>Chlorobiia</taxon>
        <taxon>Chlorobiales</taxon>
        <taxon>Chlorobiaceae</taxon>
        <taxon>Prosthecochloris</taxon>
    </lineage>
</organism>
<evidence type="ECO:0000313" key="6">
    <source>
        <dbReference type="Proteomes" id="UP000309544"/>
    </source>
</evidence>
<dbReference type="SUPFAM" id="SSF54909">
    <property type="entry name" value="Dimeric alpha+beta barrel"/>
    <property type="match status" value="1"/>
</dbReference>
<dbReference type="Pfam" id="PF01037">
    <property type="entry name" value="AsnC_trans_reg"/>
    <property type="match status" value="1"/>
</dbReference>
<dbReference type="AlphaFoldDB" id="A0A5C4S2F5"/>
<dbReference type="InterPro" id="IPR036390">
    <property type="entry name" value="WH_DNA-bd_sf"/>
</dbReference>
<dbReference type="InterPro" id="IPR019887">
    <property type="entry name" value="Tscrpt_reg_AsnC/Lrp_C"/>
</dbReference>
<dbReference type="InterPro" id="IPR011991">
    <property type="entry name" value="ArsR-like_HTH"/>
</dbReference>
<evidence type="ECO:0000256" key="2">
    <source>
        <dbReference type="ARBA" id="ARBA00023125"/>
    </source>
</evidence>
<sequence>MSGHIDPIDLKIVETFGDNSRIRLSELAEIVGLSIPSVSERLDKLQKKGIIKKFTTLVDERQLGFDIQAFVRVRIDSSKHYKSFMEHVLREEEIMECYSVTGDGSHILKVMTHNTSSLEKFLSRIQSWPGVLSTNTSFVLSEIKRNSRISSEIVKQNLLDRQVLVVFDEKKSEKKSRK</sequence>
<dbReference type="GO" id="GO:0043200">
    <property type="term" value="P:response to amino acid"/>
    <property type="evidence" value="ECO:0007669"/>
    <property type="project" value="TreeGrafter"/>
</dbReference>
<comment type="caution">
    <text evidence="5">The sequence shown here is derived from an EMBL/GenBank/DDBJ whole genome shotgun (WGS) entry which is preliminary data.</text>
</comment>
<dbReference type="InterPro" id="IPR019888">
    <property type="entry name" value="Tscrpt_reg_AsnC-like"/>
</dbReference>
<gene>
    <name evidence="5" type="ORF">FGF68_03600</name>
</gene>
<keyword evidence="2" id="KW-0238">DNA-binding</keyword>
<dbReference type="InterPro" id="IPR036388">
    <property type="entry name" value="WH-like_DNA-bd_sf"/>
</dbReference>
<dbReference type="PROSITE" id="PS50956">
    <property type="entry name" value="HTH_ASNC_2"/>
    <property type="match status" value="1"/>
</dbReference>
<proteinExistence type="predicted"/>
<keyword evidence="1" id="KW-0805">Transcription regulation</keyword>
<evidence type="ECO:0000256" key="1">
    <source>
        <dbReference type="ARBA" id="ARBA00023015"/>
    </source>
</evidence>
<dbReference type="PANTHER" id="PTHR30154">
    <property type="entry name" value="LEUCINE-RESPONSIVE REGULATORY PROTEIN"/>
    <property type="match status" value="1"/>
</dbReference>
<evidence type="ECO:0000256" key="3">
    <source>
        <dbReference type="ARBA" id="ARBA00023163"/>
    </source>
</evidence>
<dbReference type="Gene3D" id="3.30.70.920">
    <property type="match status" value="1"/>
</dbReference>
<protein>
    <submittedName>
        <fullName evidence="5">Lrp/AsnC family transcriptional regulator</fullName>
    </submittedName>
</protein>
<dbReference type="GO" id="GO:0005829">
    <property type="term" value="C:cytosol"/>
    <property type="evidence" value="ECO:0007669"/>
    <property type="project" value="TreeGrafter"/>
</dbReference>
<dbReference type="GO" id="GO:0043565">
    <property type="term" value="F:sequence-specific DNA binding"/>
    <property type="evidence" value="ECO:0007669"/>
    <property type="project" value="InterPro"/>
</dbReference>
<dbReference type="Pfam" id="PF13412">
    <property type="entry name" value="HTH_24"/>
    <property type="match status" value="1"/>
</dbReference>
<keyword evidence="6" id="KW-1185">Reference proteome</keyword>
<accession>A0A5C4S2F5</accession>
<dbReference type="InterPro" id="IPR011008">
    <property type="entry name" value="Dimeric_a/b-barrel"/>
</dbReference>
<keyword evidence="3" id="KW-0804">Transcription</keyword>
<reference evidence="5 6" key="1">
    <citation type="submission" date="2019-05" db="EMBL/GenBank/DDBJ databases">
        <title>Draft Whole-Genome sequence of the green sulfur bacterium Prosthecochloris vibrioformis DSM 260.</title>
        <authorList>
            <person name="Meyer T.E."/>
            <person name="Kyndt J.A."/>
        </authorList>
    </citation>
    <scope>NUCLEOTIDE SEQUENCE [LARGE SCALE GENOMIC DNA]</scope>
    <source>
        <strain evidence="5 6">DSM 260</strain>
    </source>
</reference>